<evidence type="ECO:0000256" key="1">
    <source>
        <dbReference type="ARBA" id="ARBA00004141"/>
    </source>
</evidence>
<dbReference type="STRING" id="4615.A0A199VSB8"/>
<protein>
    <submittedName>
        <fullName evidence="8">Putative high-affinity nitrate transporter 2.4</fullName>
    </submittedName>
</protein>
<dbReference type="Gene3D" id="1.20.1250.20">
    <property type="entry name" value="MFS general substrate transporter like domains"/>
    <property type="match status" value="1"/>
</dbReference>
<evidence type="ECO:0000256" key="5">
    <source>
        <dbReference type="ARBA" id="ARBA00023063"/>
    </source>
</evidence>
<feature type="transmembrane region" description="Helical" evidence="7">
    <location>
        <begin position="118"/>
        <end position="138"/>
    </location>
</feature>
<comment type="subcellular location">
    <subcellularLocation>
        <location evidence="1">Membrane</location>
        <topology evidence="1">Multi-pass membrane protein</topology>
    </subcellularLocation>
</comment>
<evidence type="ECO:0000256" key="6">
    <source>
        <dbReference type="ARBA" id="ARBA00023136"/>
    </source>
</evidence>
<dbReference type="InterPro" id="IPR044772">
    <property type="entry name" value="NO3_transporter"/>
</dbReference>
<organism evidence="8 9">
    <name type="scientific">Ananas comosus</name>
    <name type="common">Pineapple</name>
    <name type="synonym">Ananas ananas</name>
    <dbReference type="NCBI Taxonomy" id="4615"/>
    <lineage>
        <taxon>Eukaryota</taxon>
        <taxon>Viridiplantae</taxon>
        <taxon>Streptophyta</taxon>
        <taxon>Embryophyta</taxon>
        <taxon>Tracheophyta</taxon>
        <taxon>Spermatophyta</taxon>
        <taxon>Magnoliopsida</taxon>
        <taxon>Liliopsida</taxon>
        <taxon>Poales</taxon>
        <taxon>Bromeliaceae</taxon>
        <taxon>Bromelioideae</taxon>
        <taxon>Ananas</taxon>
    </lineage>
</organism>
<evidence type="ECO:0000256" key="3">
    <source>
        <dbReference type="ARBA" id="ARBA00022692"/>
    </source>
</evidence>
<dbReference type="EMBL" id="LSRQ01001060">
    <property type="protein sequence ID" value="OAY79585.1"/>
    <property type="molecule type" value="Genomic_DNA"/>
</dbReference>
<feature type="transmembrane region" description="Helical" evidence="7">
    <location>
        <begin position="150"/>
        <end position="169"/>
    </location>
</feature>
<dbReference type="GO" id="GO:0015112">
    <property type="term" value="F:nitrate transmembrane transporter activity"/>
    <property type="evidence" value="ECO:0007669"/>
    <property type="project" value="InterPro"/>
</dbReference>
<evidence type="ECO:0000313" key="9">
    <source>
        <dbReference type="Proteomes" id="UP000092600"/>
    </source>
</evidence>
<dbReference type="PANTHER" id="PTHR23515">
    <property type="entry name" value="HIGH-AFFINITY NITRATE TRANSPORTER 2.3"/>
    <property type="match status" value="1"/>
</dbReference>
<dbReference type="AlphaFoldDB" id="A0A199VSB8"/>
<comment type="caution">
    <text evidence="8">The sequence shown here is derived from an EMBL/GenBank/DDBJ whole genome shotgun (WGS) entry which is preliminary data.</text>
</comment>
<dbReference type="GO" id="GO:0016020">
    <property type="term" value="C:membrane"/>
    <property type="evidence" value="ECO:0007669"/>
    <property type="project" value="UniProtKB-SubCell"/>
</dbReference>
<reference evidence="8 9" key="1">
    <citation type="journal article" date="2016" name="DNA Res.">
        <title>The draft genome of MD-2 pineapple using hybrid error correction of long reads.</title>
        <authorList>
            <person name="Redwan R.M."/>
            <person name="Saidin A."/>
            <person name="Kumar S.V."/>
        </authorList>
    </citation>
    <scope>NUCLEOTIDE SEQUENCE [LARGE SCALE GENOMIC DNA]</scope>
    <source>
        <strain evidence="9">cv. MD2</strain>
        <tissue evidence="8">Leaf</tissue>
    </source>
</reference>
<gene>
    <name evidence="8" type="ORF">ACMD2_18925</name>
</gene>
<dbReference type="InterPro" id="IPR036259">
    <property type="entry name" value="MFS_trans_sf"/>
</dbReference>
<keyword evidence="3 7" id="KW-0812">Transmembrane</keyword>
<feature type="transmembrane region" description="Helical" evidence="7">
    <location>
        <begin position="55"/>
        <end position="75"/>
    </location>
</feature>
<dbReference type="SUPFAM" id="SSF103473">
    <property type="entry name" value="MFS general substrate transporter"/>
    <property type="match status" value="1"/>
</dbReference>
<name>A0A199VSB8_ANACO</name>
<accession>A0A199VSB8</accession>
<feature type="transmembrane region" description="Helical" evidence="7">
    <location>
        <begin position="87"/>
        <end position="111"/>
    </location>
</feature>
<dbReference type="Proteomes" id="UP000092600">
    <property type="component" value="Unassembled WGS sequence"/>
</dbReference>
<evidence type="ECO:0000256" key="2">
    <source>
        <dbReference type="ARBA" id="ARBA00008432"/>
    </source>
</evidence>
<keyword evidence="5" id="KW-0534">Nitrate assimilation</keyword>
<evidence type="ECO:0000256" key="7">
    <source>
        <dbReference type="SAM" id="Phobius"/>
    </source>
</evidence>
<sequence>MENIAARYFYEKFGLDMDSAGAAAAFFGAMNVVARPAGGMASDELGRQFGMRGRLWGLWAAQTVAGMLCILLGRMGRWSSSSVAATVAVMVVFVLFVQAASGLTFGIVPFVSKRSMGVISGMTGSGGVVGAMTMQLLFFSGSKYAIETGISRMGAMIVVCTLPIALIRFPESGGMFCGPHSSSSAARDGDYGVEDEYLLLLK</sequence>
<evidence type="ECO:0000256" key="4">
    <source>
        <dbReference type="ARBA" id="ARBA00022989"/>
    </source>
</evidence>
<dbReference type="GO" id="GO:0042128">
    <property type="term" value="P:nitrate assimilation"/>
    <property type="evidence" value="ECO:0007669"/>
    <property type="project" value="UniProtKB-KW"/>
</dbReference>
<evidence type="ECO:0000313" key="8">
    <source>
        <dbReference type="EMBL" id="OAY79585.1"/>
    </source>
</evidence>
<keyword evidence="4 7" id="KW-1133">Transmembrane helix</keyword>
<dbReference type="FunFam" id="1.20.1250.20:FF:000053">
    <property type="entry name" value="Nitrate transporter 2.1"/>
    <property type="match status" value="1"/>
</dbReference>
<proteinExistence type="inferred from homology"/>
<keyword evidence="6 7" id="KW-0472">Membrane</keyword>
<comment type="similarity">
    <text evidence="2">Belongs to the major facilitator superfamily. Nitrate/nitrite porter (TC 2.A.1.8) family.</text>
</comment>